<dbReference type="EMBL" id="QKTW01000013">
    <property type="protein sequence ID" value="PZF73414.1"/>
    <property type="molecule type" value="Genomic_DNA"/>
</dbReference>
<sequence>MKRSPLIFALLLFPLCAVLAQKKKKSKEPELHMMTLDSLGSEYKGQPYPDFSFTTLDGKRYNAGNTRGKVVYLNFWFEACVPCHIEFDALNHLYDSLKNDTSVIFAALTFETQDQLPAIVAKEKLRYPVASLSKEECSRLIFDVGYPTSIVIDKTGKIALYETGGFLQKEKAEDFVFNKLLPTIRQNP</sequence>
<accession>A0A2W2AZG1</accession>
<dbReference type="InterPro" id="IPR036249">
    <property type="entry name" value="Thioredoxin-like_sf"/>
</dbReference>
<dbReference type="PANTHER" id="PTHR42852:SF13">
    <property type="entry name" value="PROTEIN DIPZ"/>
    <property type="match status" value="1"/>
</dbReference>
<dbReference type="RefSeq" id="WP_110998477.1">
    <property type="nucleotide sequence ID" value="NZ_QKTW01000013.1"/>
</dbReference>
<keyword evidence="4" id="KW-1185">Reference proteome</keyword>
<keyword evidence="1" id="KW-0732">Signal</keyword>
<dbReference type="GO" id="GO:0016209">
    <property type="term" value="F:antioxidant activity"/>
    <property type="evidence" value="ECO:0007669"/>
    <property type="project" value="InterPro"/>
</dbReference>
<name>A0A2W2AZG1_9BACT</name>
<dbReference type="Proteomes" id="UP000248745">
    <property type="component" value="Unassembled WGS sequence"/>
</dbReference>
<feature type="chain" id="PRO_5016119450" description="Thioredoxin domain-containing protein" evidence="1">
    <location>
        <begin position="21"/>
        <end position="188"/>
    </location>
</feature>
<evidence type="ECO:0000256" key="1">
    <source>
        <dbReference type="SAM" id="SignalP"/>
    </source>
</evidence>
<dbReference type="AlphaFoldDB" id="A0A2W2AZG1"/>
<reference evidence="3 4" key="1">
    <citation type="submission" date="2018-06" db="EMBL/GenBank/DDBJ databases">
        <title>Mucibacter soli gen. nov., sp. nov., a new member of the family Chitinophagaceae producing mucin.</title>
        <authorList>
            <person name="Kim M.-K."/>
            <person name="Park S."/>
            <person name="Kim T.-S."/>
            <person name="Joung Y."/>
            <person name="Han J.-H."/>
            <person name="Kim S.B."/>
        </authorList>
    </citation>
    <scope>NUCLEOTIDE SEQUENCE [LARGE SCALE GENOMIC DNA]</scope>
    <source>
        <strain evidence="3 4">R1-15</strain>
    </source>
</reference>
<dbReference type="Gene3D" id="3.40.30.10">
    <property type="entry name" value="Glutaredoxin"/>
    <property type="match status" value="1"/>
</dbReference>
<dbReference type="GO" id="GO:0016491">
    <property type="term" value="F:oxidoreductase activity"/>
    <property type="evidence" value="ECO:0007669"/>
    <property type="project" value="InterPro"/>
</dbReference>
<dbReference type="InterPro" id="IPR013766">
    <property type="entry name" value="Thioredoxin_domain"/>
</dbReference>
<dbReference type="OrthoDB" id="9815205at2"/>
<dbReference type="SUPFAM" id="SSF52833">
    <property type="entry name" value="Thioredoxin-like"/>
    <property type="match status" value="1"/>
</dbReference>
<evidence type="ECO:0000313" key="4">
    <source>
        <dbReference type="Proteomes" id="UP000248745"/>
    </source>
</evidence>
<dbReference type="PROSITE" id="PS51352">
    <property type="entry name" value="THIOREDOXIN_2"/>
    <property type="match status" value="1"/>
</dbReference>
<proteinExistence type="predicted"/>
<feature type="domain" description="Thioredoxin" evidence="2">
    <location>
        <begin position="42"/>
        <end position="186"/>
    </location>
</feature>
<dbReference type="Pfam" id="PF00578">
    <property type="entry name" value="AhpC-TSA"/>
    <property type="match status" value="1"/>
</dbReference>
<dbReference type="CDD" id="cd02966">
    <property type="entry name" value="TlpA_like_family"/>
    <property type="match status" value="1"/>
</dbReference>
<evidence type="ECO:0000259" key="2">
    <source>
        <dbReference type="PROSITE" id="PS51352"/>
    </source>
</evidence>
<dbReference type="InterPro" id="IPR000866">
    <property type="entry name" value="AhpC/TSA"/>
</dbReference>
<gene>
    <name evidence="3" type="ORF">DN068_08465</name>
</gene>
<evidence type="ECO:0000313" key="3">
    <source>
        <dbReference type="EMBL" id="PZF73414.1"/>
    </source>
</evidence>
<feature type="signal peptide" evidence="1">
    <location>
        <begin position="1"/>
        <end position="20"/>
    </location>
</feature>
<dbReference type="PANTHER" id="PTHR42852">
    <property type="entry name" value="THIOL:DISULFIDE INTERCHANGE PROTEIN DSBE"/>
    <property type="match status" value="1"/>
</dbReference>
<comment type="caution">
    <text evidence="3">The sequence shown here is derived from an EMBL/GenBank/DDBJ whole genome shotgun (WGS) entry which is preliminary data.</text>
</comment>
<protein>
    <recommendedName>
        <fullName evidence="2">Thioredoxin domain-containing protein</fullName>
    </recommendedName>
</protein>
<dbReference type="InterPro" id="IPR050553">
    <property type="entry name" value="Thioredoxin_ResA/DsbE_sf"/>
</dbReference>
<organism evidence="3 4">
    <name type="scientific">Taibaiella soli</name>
    <dbReference type="NCBI Taxonomy" id="1649169"/>
    <lineage>
        <taxon>Bacteria</taxon>
        <taxon>Pseudomonadati</taxon>
        <taxon>Bacteroidota</taxon>
        <taxon>Chitinophagia</taxon>
        <taxon>Chitinophagales</taxon>
        <taxon>Chitinophagaceae</taxon>
        <taxon>Taibaiella</taxon>
    </lineage>
</organism>